<dbReference type="InterPro" id="IPR042527">
    <property type="entry name" value="Atg5_UblA_dom_sf"/>
</dbReference>
<dbReference type="Pfam" id="PF20638">
    <property type="entry name" value="ATG5_UblA"/>
    <property type="match status" value="1"/>
</dbReference>
<dbReference type="GO" id="GO:0019776">
    <property type="term" value="F:Atg8-family ligase activity"/>
    <property type="evidence" value="ECO:0007669"/>
    <property type="project" value="TreeGrafter"/>
</dbReference>
<comment type="similarity">
    <text evidence="2 7">Belongs to the ATG5 family.</text>
</comment>
<evidence type="ECO:0000256" key="7">
    <source>
        <dbReference type="RuleBase" id="RU361202"/>
    </source>
</evidence>
<dbReference type="GO" id="GO:0005776">
    <property type="term" value="C:autophagosome"/>
    <property type="evidence" value="ECO:0007669"/>
    <property type="project" value="TreeGrafter"/>
</dbReference>
<accession>A0A553PHP4</accession>
<evidence type="ECO:0000256" key="1">
    <source>
        <dbReference type="ARBA" id="ARBA00004623"/>
    </source>
</evidence>
<dbReference type="PANTHER" id="PTHR13040:SF2">
    <property type="entry name" value="AUTOPHAGY PROTEIN 5"/>
    <property type="match status" value="1"/>
</dbReference>
<dbReference type="STRING" id="6832.A0A553PHP4"/>
<gene>
    <name evidence="11" type="ORF">TCAL_02016</name>
</gene>
<evidence type="ECO:0000256" key="5">
    <source>
        <dbReference type="ARBA" id="ARBA00023006"/>
    </source>
</evidence>
<keyword evidence="3 7" id="KW-1017">Isopeptide bond</keyword>
<dbReference type="Gene3D" id="3.10.20.620">
    <property type="match status" value="1"/>
</dbReference>
<protein>
    <recommendedName>
        <fullName evidence="7">Autophagy protein 5</fullName>
    </recommendedName>
</protein>
<evidence type="ECO:0000313" key="12">
    <source>
        <dbReference type="Proteomes" id="UP000318571"/>
    </source>
</evidence>
<dbReference type="GO" id="GO:0034274">
    <property type="term" value="C:Atg12-Atg5-Atg16 complex"/>
    <property type="evidence" value="ECO:0007669"/>
    <property type="project" value="TreeGrafter"/>
</dbReference>
<dbReference type="GO" id="GO:0034045">
    <property type="term" value="C:phagophore assembly site membrane"/>
    <property type="evidence" value="ECO:0007669"/>
    <property type="project" value="UniProtKB-SubCell"/>
</dbReference>
<organism evidence="11 12">
    <name type="scientific">Tigriopus californicus</name>
    <name type="common">Marine copepod</name>
    <dbReference type="NCBI Taxonomy" id="6832"/>
    <lineage>
        <taxon>Eukaryota</taxon>
        <taxon>Metazoa</taxon>
        <taxon>Ecdysozoa</taxon>
        <taxon>Arthropoda</taxon>
        <taxon>Crustacea</taxon>
        <taxon>Multicrustacea</taxon>
        <taxon>Hexanauplia</taxon>
        <taxon>Copepoda</taxon>
        <taxon>Harpacticoida</taxon>
        <taxon>Harpacticidae</taxon>
        <taxon>Tigriopus</taxon>
    </lineage>
</organism>
<dbReference type="GO" id="GO:0044233">
    <property type="term" value="C:mitochondria-associated endoplasmic reticulum membrane contact site"/>
    <property type="evidence" value="ECO:0007669"/>
    <property type="project" value="TreeGrafter"/>
</dbReference>
<dbReference type="FunFam" id="1.10.246.190:FF:000001">
    <property type="entry name" value="Autophagy related 5"/>
    <property type="match status" value="1"/>
</dbReference>
<dbReference type="OMA" id="SASMHTR"/>
<dbReference type="GO" id="GO:0000422">
    <property type="term" value="P:autophagy of mitochondrion"/>
    <property type="evidence" value="ECO:0007669"/>
    <property type="project" value="TreeGrafter"/>
</dbReference>
<evidence type="ECO:0000259" key="8">
    <source>
        <dbReference type="Pfam" id="PF04106"/>
    </source>
</evidence>
<sequence>MADDREILRELWDGRIPTSFSLASNEVRKHFSKHVKVEHQENPMWFEFDGTPLQWHRPLGVLYDLAVMNSDGEARPPWSLVVHFDNYPHQEILRLDSPQAVEMNFMSSIKEADFIKHAGKIISTMQKKDHLQLWQGLQNDKFDQFWAVNRRLMERMSGEEGFKAIPVRIYRGDQMILQKLYKTIGPERKKRTLQDLLDEAFPDEDNSDARKLDEKTLEV</sequence>
<dbReference type="InterPro" id="IPR042526">
    <property type="entry name" value="Atg5_HR"/>
</dbReference>
<comment type="subcellular location">
    <subcellularLocation>
        <location evidence="1 7">Preautophagosomal structure membrane</location>
        <topology evidence="1 7">Peripheral membrane protein</topology>
    </subcellularLocation>
</comment>
<name>A0A553PHP4_TIGCA</name>
<dbReference type="Pfam" id="PF20637">
    <property type="entry name" value="ATG5_HBR"/>
    <property type="match status" value="1"/>
</dbReference>
<dbReference type="GO" id="GO:0007033">
    <property type="term" value="P:vacuole organization"/>
    <property type="evidence" value="ECO:0007669"/>
    <property type="project" value="UniProtKB-ARBA"/>
</dbReference>
<feature type="domain" description="Autophagy protein ATG5 UblB" evidence="8">
    <location>
        <begin position="165"/>
        <end position="203"/>
    </location>
</feature>
<keyword evidence="5 7" id="KW-0072">Autophagy</keyword>
<dbReference type="AlphaFoldDB" id="A0A553PHP4"/>
<dbReference type="GO" id="GO:0061908">
    <property type="term" value="C:phagophore"/>
    <property type="evidence" value="ECO:0007669"/>
    <property type="project" value="TreeGrafter"/>
</dbReference>
<dbReference type="InterPro" id="IPR048318">
    <property type="entry name" value="ATG5_UblB"/>
</dbReference>
<keyword evidence="6 7" id="KW-0472">Membrane</keyword>
<keyword evidence="12" id="KW-1185">Reference proteome</keyword>
<dbReference type="Pfam" id="PF04106">
    <property type="entry name" value="ATG5_UblB"/>
    <property type="match status" value="1"/>
</dbReference>
<dbReference type="GO" id="GO:0006995">
    <property type="term" value="P:cellular response to nitrogen starvation"/>
    <property type="evidence" value="ECO:0007669"/>
    <property type="project" value="TreeGrafter"/>
</dbReference>
<keyword evidence="4 7" id="KW-0832">Ubl conjugation</keyword>
<dbReference type="InterPro" id="IPR048939">
    <property type="entry name" value="ATG5_UblA"/>
</dbReference>
<evidence type="ECO:0000259" key="9">
    <source>
        <dbReference type="Pfam" id="PF20637"/>
    </source>
</evidence>
<evidence type="ECO:0000256" key="2">
    <source>
        <dbReference type="ARBA" id="ARBA00006910"/>
    </source>
</evidence>
<dbReference type="InterPro" id="IPR007239">
    <property type="entry name" value="Atg5"/>
</dbReference>
<dbReference type="Proteomes" id="UP000318571">
    <property type="component" value="Chromosome 5"/>
</dbReference>
<dbReference type="PANTHER" id="PTHR13040">
    <property type="entry name" value="AUTOPHAGY PROTEIN 5"/>
    <property type="match status" value="1"/>
</dbReference>
<evidence type="ECO:0000256" key="3">
    <source>
        <dbReference type="ARBA" id="ARBA00022499"/>
    </source>
</evidence>
<evidence type="ECO:0000259" key="10">
    <source>
        <dbReference type="Pfam" id="PF20638"/>
    </source>
</evidence>
<dbReference type="InterPro" id="IPR048940">
    <property type="entry name" value="ATG5_HBR"/>
</dbReference>
<evidence type="ECO:0000256" key="4">
    <source>
        <dbReference type="ARBA" id="ARBA00022843"/>
    </source>
</evidence>
<comment type="caution">
    <text evidence="11">The sequence shown here is derived from an EMBL/GenBank/DDBJ whole genome shotgun (WGS) entry which is preliminary data.</text>
</comment>
<proteinExistence type="inferred from homology"/>
<dbReference type="EMBL" id="VCGU01000004">
    <property type="protein sequence ID" value="TRY77208.1"/>
    <property type="molecule type" value="Genomic_DNA"/>
</dbReference>
<evidence type="ECO:0000256" key="6">
    <source>
        <dbReference type="ARBA" id="ARBA00023136"/>
    </source>
</evidence>
<reference evidence="11 12" key="1">
    <citation type="journal article" date="2018" name="Nat. Ecol. Evol.">
        <title>Genomic signatures of mitonuclear coevolution across populations of Tigriopus californicus.</title>
        <authorList>
            <person name="Barreto F.S."/>
            <person name="Watson E.T."/>
            <person name="Lima T.G."/>
            <person name="Willett C.S."/>
            <person name="Edmands S."/>
            <person name="Li W."/>
            <person name="Burton R.S."/>
        </authorList>
    </citation>
    <scope>NUCLEOTIDE SEQUENCE [LARGE SCALE GENOMIC DNA]</scope>
    <source>
        <strain evidence="11 12">San Diego</strain>
    </source>
</reference>
<feature type="domain" description="Autophagy protein ATG5 UblA" evidence="10">
    <location>
        <begin position="20"/>
        <end position="84"/>
    </location>
</feature>
<feature type="domain" description="Autophagy protein ATG5 alpha-helical bundle region" evidence="9">
    <location>
        <begin position="99"/>
        <end position="154"/>
    </location>
</feature>
<dbReference type="GO" id="GO:0034727">
    <property type="term" value="P:piecemeal microautophagy of the nucleus"/>
    <property type="evidence" value="ECO:0007669"/>
    <property type="project" value="TreeGrafter"/>
</dbReference>
<comment type="subunit">
    <text evidence="7">Conjugated with ATG12.</text>
</comment>
<evidence type="ECO:0000313" key="11">
    <source>
        <dbReference type="EMBL" id="TRY77208.1"/>
    </source>
</evidence>
<dbReference type="Gene3D" id="1.10.246.190">
    <property type="entry name" value="Autophagy protein Apg5, helix rich domain"/>
    <property type="match status" value="1"/>
</dbReference>
<comment type="function">
    <text evidence="7">Involved in autophagic vesicle formation.</text>
</comment>